<comment type="similarity">
    <text evidence="2">Belongs to the bacterial solute-binding protein 5 family.</text>
</comment>
<feature type="signal peptide" evidence="5">
    <location>
        <begin position="1"/>
        <end position="21"/>
    </location>
</feature>
<dbReference type="AlphaFoldDB" id="A0A1M6DVR5"/>
<dbReference type="InterPro" id="IPR039424">
    <property type="entry name" value="SBP_5"/>
</dbReference>
<dbReference type="PANTHER" id="PTHR30290:SF10">
    <property type="entry name" value="PERIPLASMIC OLIGOPEPTIDE-BINDING PROTEIN-RELATED"/>
    <property type="match status" value="1"/>
</dbReference>
<dbReference type="GO" id="GO:0015833">
    <property type="term" value="P:peptide transport"/>
    <property type="evidence" value="ECO:0007669"/>
    <property type="project" value="TreeGrafter"/>
</dbReference>
<dbReference type="PANTHER" id="PTHR30290">
    <property type="entry name" value="PERIPLASMIC BINDING COMPONENT OF ABC TRANSPORTER"/>
    <property type="match status" value="1"/>
</dbReference>
<gene>
    <name evidence="7" type="ORF">SAMN05444373_100910</name>
</gene>
<evidence type="ECO:0000259" key="6">
    <source>
        <dbReference type="Pfam" id="PF00496"/>
    </source>
</evidence>
<keyword evidence="8" id="KW-1185">Reference proteome</keyword>
<keyword evidence="3" id="KW-0813">Transport</keyword>
<sequence>MRKRIALLVAIVMVFSLVLSACGGNAGGTKGGTLAVNVGSDPDTIDPALNSAVDGATLIIHVFEGLYTLDKNGVPVPGQAKDVQISDDGTVYTFTLRDGLKWSDGKPVTASDFVYAWNRAIDPETAADYAYMFEVIEGYEEGKLNVTAPDDKTVVVKLKNRVPYFLELTAFPAFSPVRKDIIEQHGDAWATKPETYIGNGPYKVTEWVPGSHITMTKNENYWNYKNLGMQNIKFVLMDDPGAQLNAFIKGEILFTDDIPNDEIDTWKDKPEFHLEGQLGTYYVSFNTQREYLNNPKVRQALILAVDREFIVREIGKAGQVPAGAFVPIGLSDADPSKEFRDVGGNYYDPSDYEGNLEKAKQILAEAGYPNGQGLPAFEYLYNSESEGHRLIGEALQDMWGKLGVKINLVFRNGLHS</sequence>
<dbReference type="EMBL" id="FQZP01000009">
    <property type="protein sequence ID" value="SHI77265.1"/>
    <property type="molecule type" value="Genomic_DNA"/>
</dbReference>
<dbReference type="SUPFAM" id="SSF53850">
    <property type="entry name" value="Periplasmic binding protein-like II"/>
    <property type="match status" value="1"/>
</dbReference>
<organism evidence="7 8">
    <name type="scientific">Thermoclostridium caenicola</name>
    <dbReference type="NCBI Taxonomy" id="659425"/>
    <lineage>
        <taxon>Bacteria</taxon>
        <taxon>Bacillati</taxon>
        <taxon>Bacillota</taxon>
        <taxon>Clostridia</taxon>
        <taxon>Eubacteriales</taxon>
        <taxon>Oscillospiraceae</taxon>
        <taxon>Thermoclostridium</taxon>
    </lineage>
</organism>
<dbReference type="GO" id="GO:1904680">
    <property type="term" value="F:peptide transmembrane transporter activity"/>
    <property type="evidence" value="ECO:0007669"/>
    <property type="project" value="TreeGrafter"/>
</dbReference>
<feature type="domain" description="Solute-binding protein family 5" evidence="6">
    <location>
        <begin position="75"/>
        <end position="408"/>
    </location>
</feature>
<dbReference type="PROSITE" id="PS51257">
    <property type="entry name" value="PROKAR_LIPOPROTEIN"/>
    <property type="match status" value="1"/>
</dbReference>
<dbReference type="Proteomes" id="UP000324781">
    <property type="component" value="Unassembled WGS sequence"/>
</dbReference>
<dbReference type="RefSeq" id="WP_243133188.1">
    <property type="nucleotide sequence ID" value="NZ_FQZP01000009.1"/>
</dbReference>
<evidence type="ECO:0000256" key="4">
    <source>
        <dbReference type="ARBA" id="ARBA00022729"/>
    </source>
</evidence>
<evidence type="ECO:0000256" key="3">
    <source>
        <dbReference type="ARBA" id="ARBA00022448"/>
    </source>
</evidence>
<evidence type="ECO:0000256" key="2">
    <source>
        <dbReference type="ARBA" id="ARBA00005695"/>
    </source>
</evidence>
<evidence type="ECO:0000313" key="8">
    <source>
        <dbReference type="Proteomes" id="UP000324781"/>
    </source>
</evidence>
<dbReference type="PROSITE" id="PS01040">
    <property type="entry name" value="SBP_BACTERIAL_5"/>
    <property type="match status" value="1"/>
</dbReference>
<evidence type="ECO:0000313" key="7">
    <source>
        <dbReference type="EMBL" id="SHI77265.1"/>
    </source>
</evidence>
<dbReference type="InterPro" id="IPR000914">
    <property type="entry name" value="SBP_5_dom"/>
</dbReference>
<comment type="subcellular location">
    <subcellularLocation>
        <location evidence="1">Cell membrane</location>
        <topology evidence="1">Lipid-anchor</topology>
    </subcellularLocation>
</comment>
<feature type="chain" id="PRO_5038704618" evidence="5">
    <location>
        <begin position="22"/>
        <end position="416"/>
    </location>
</feature>
<dbReference type="FunFam" id="3.90.76.10:FF:000001">
    <property type="entry name" value="Oligopeptide ABC transporter substrate-binding protein"/>
    <property type="match status" value="1"/>
</dbReference>
<keyword evidence="4 5" id="KW-0732">Signal</keyword>
<reference evidence="7 8" key="1">
    <citation type="submission" date="2016-11" db="EMBL/GenBank/DDBJ databases">
        <authorList>
            <person name="Varghese N."/>
            <person name="Submissions S."/>
        </authorList>
    </citation>
    <scope>NUCLEOTIDE SEQUENCE [LARGE SCALE GENOMIC DNA]</scope>
    <source>
        <strain evidence="7 8">DSM 19027</strain>
    </source>
</reference>
<accession>A0A1M6DVR5</accession>
<dbReference type="Pfam" id="PF00496">
    <property type="entry name" value="SBP_bac_5"/>
    <property type="match status" value="1"/>
</dbReference>
<protein>
    <submittedName>
        <fullName evidence="7">Oligopeptide transport system substrate-binding protein</fullName>
    </submittedName>
</protein>
<dbReference type="Gene3D" id="3.40.190.10">
    <property type="entry name" value="Periplasmic binding protein-like II"/>
    <property type="match status" value="1"/>
</dbReference>
<dbReference type="GO" id="GO:0005886">
    <property type="term" value="C:plasma membrane"/>
    <property type="evidence" value="ECO:0007669"/>
    <property type="project" value="UniProtKB-SubCell"/>
</dbReference>
<name>A0A1M6DVR5_9FIRM</name>
<dbReference type="InterPro" id="IPR023765">
    <property type="entry name" value="SBP_5_CS"/>
</dbReference>
<dbReference type="CDD" id="cd08504">
    <property type="entry name" value="PBP2_OppA"/>
    <property type="match status" value="1"/>
</dbReference>
<evidence type="ECO:0000256" key="5">
    <source>
        <dbReference type="SAM" id="SignalP"/>
    </source>
</evidence>
<dbReference type="Gene3D" id="3.10.105.10">
    <property type="entry name" value="Dipeptide-binding Protein, Domain 3"/>
    <property type="match status" value="1"/>
</dbReference>
<dbReference type="Gene3D" id="3.90.76.10">
    <property type="entry name" value="Dipeptide-binding Protein, Domain 1"/>
    <property type="match status" value="1"/>
</dbReference>
<evidence type="ECO:0000256" key="1">
    <source>
        <dbReference type="ARBA" id="ARBA00004193"/>
    </source>
</evidence>
<proteinExistence type="inferred from homology"/>